<feature type="region of interest" description="Disordered" evidence="12">
    <location>
        <begin position="200"/>
        <end position="243"/>
    </location>
</feature>
<feature type="compositionally biased region" description="Basic and acidic residues" evidence="12">
    <location>
        <begin position="229"/>
        <end position="242"/>
    </location>
</feature>
<dbReference type="CDD" id="cd16550">
    <property type="entry name" value="RING-HC_RNF168"/>
    <property type="match status" value="1"/>
</dbReference>
<evidence type="ECO:0000256" key="6">
    <source>
        <dbReference type="ARBA" id="ARBA00022763"/>
    </source>
</evidence>
<evidence type="ECO:0000256" key="3">
    <source>
        <dbReference type="ARBA" id="ARBA00012483"/>
    </source>
</evidence>
<reference evidence="14" key="1">
    <citation type="journal article" date="2023" name="Science">
        <title>Genome structures resolve the early diversification of teleost fishes.</title>
        <authorList>
            <person name="Parey E."/>
            <person name="Louis A."/>
            <person name="Montfort J."/>
            <person name="Bouchez O."/>
            <person name="Roques C."/>
            <person name="Iampietro C."/>
            <person name="Lluch J."/>
            <person name="Castinel A."/>
            <person name="Donnadieu C."/>
            <person name="Desvignes T."/>
            <person name="Floi Bucao C."/>
            <person name="Jouanno E."/>
            <person name="Wen M."/>
            <person name="Mejri S."/>
            <person name="Dirks R."/>
            <person name="Jansen H."/>
            <person name="Henkel C."/>
            <person name="Chen W.J."/>
            <person name="Zahm M."/>
            <person name="Cabau C."/>
            <person name="Klopp C."/>
            <person name="Thompson A.W."/>
            <person name="Robinson-Rechavi M."/>
            <person name="Braasch I."/>
            <person name="Lecointre G."/>
            <person name="Bobe J."/>
            <person name="Postlethwait J.H."/>
            <person name="Berthelot C."/>
            <person name="Roest Crollius H."/>
            <person name="Guiguen Y."/>
        </authorList>
    </citation>
    <scope>NUCLEOTIDE SEQUENCE</scope>
    <source>
        <strain evidence="14">WJC10195</strain>
    </source>
</reference>
<keyword evidence="10" id="KW-0539">Nucleus</keyword>
<evidence type="ECO:0000313" key="15">
    <source>
        <dbReference type="Proteomes" id="UP001152622"/>
    </source>
</evidence>
<evidence type="ECO:0000256" key="5">
    <source>
        <dbReference type="ARBA" id="ARBA00022723"/>
    </source>
</evidence>
<feature type="compositionally biased region" description="Polar residues" evidence="12">
    <location>
        <begin position="211"/>
        <end position="228"/>
    </location>
</feature>
<feature type="domain" description="RING-type" evidence="13">
    <location>
        <begin position="47"/>
        <end position="86"/>
    </location>
</feature>
<comment type="catalytic activity">
    <reaction evidence="1">
        <text>S-ubiquitinyl-[E2 ubiquitin-conjugating enzyme]-L-cysteine + [acceptor protein]-L-lysine = [E2 ubiquitin-conjugating enzyme]-L-cysteine + N(6)-ubiquitinyl-[acceptor protein]-L-lysine.</text>
        <dbReference type="EC" id="2.3.2.27"/>
    </reaction>
</comment>
<dbReference type="GO" id="GO:0006302">
    <property type="term" value="P:double-strand break repair"/>
    <property type="evidence" value="ECO:0007669"/>
    <property type="project" value="TreeGrafter"/>
</dbReference>
<evidence type="ECO:0000256" key="2">
    <source>
        <dbReference type="ARBA" id="ARBA00004123"/>
    </source>
</evidence>
<evidence type="ECO:0000256" key="10">
    <source>
        <dbReference type="ARBA" id="ARBA00023242"/>
    </source>
</evidence>
<sequence length="625" mass="71320">MAAAGPAKSPSRLIGQREKQKSRNGSKDEQPHEKEIARLLTLEEARCPVCHEIFLEPVTMPCRHSVCLPCFKQAVQFTSLCCPLCRLRVSSWARRQSREKGLVNTELWDMVRQSYPEKCKRRMERQEGEEKIFCSPAHICKPGEIRQDYEVQKNKVVMKEERKQPHQKMEECGIPKHFQDSIFGVFSDLENEEPVGRRSRHASAFVRKTRSSPASSRILQNRVVQRSRSCTDSEEGRGKDGCPSRLAAMAEASIAYSYNAGILLSTENSRSLSAPALAPERRLLWRGIAVASKPERSISPESNDSISEELNHFKPIVCSPCTPPKRLPDGRFLEPTVIKSTPRNLSRSLQKPTSYEASPTILQKWRQIETDRQLTKVSSRGTVTSPALEDSALMQNTAEKKRRLWPNTLGQNVLKEREKGKVCNKRRLIFEQPTGEQSLSVKRLVKSQTPPTLGTCVDSCEESEEVDVADSNRPAATRDRPILLLYNKRAEAVQCSQKPLEAQEQRINSSSKNSLRSRPTSRRGKKRNQKTKHLEVAGRAKRSRPQSQGVYDGECEVGRLYERCLQQEHEDHKLALKLQRQFNMEHKKEDRGKTSPDKYLLRSWAFPDSHTEYSPRRSIRISKKS</sequence>
<gene>
    <name evidence="14" type="ORF">SKAU_G00087720</name>
</gene>
<dbReference type="OrthoDB" id="8959987at2759"/>
<keyword evidence="9" id="KW-0862">Zinc</keyword>
<feature type="region of interest" description="Disordered" evidence="12">
    <location>
        <begin position="604"/>
        <end position="625"/>
    </location>
</feature>
<feature type="compositionally biased region" description="Basic and acidic residues" evidence="12">
    <location>
        <begin position="15"/>
        <end position="33"/>
    </location>
</feature>
<evidence type="ECO:0000256" key="8">
    <source>
        <dbReference type="ARBA" id="ARBA00022786"/>
    </source>
</evidence>
<accession>A0A9Q1FWL7</accession>
<keyword evidence="7 11" id="KW-0863">Zinc-finger</keyword>
<keyword evidence="15" id="KW-1185">Reference proteome</keyword>
<dbReference type="PANTHER" id="PTHR23328:SF2">
    <property type="entry name" value="E3 UBIQUITIN-PROTEIN LIGASE RNF169"/>
    <property type="match status" value="1"/>
</dbReference>
<dbReference type="Pfam" id="PF00097">
    <property type="entry name" value="zf-C3HC4"/>
    <property type="match status" value="1"/>
</dbReference>
<dbReference type="GO" id="GO:0061630">
    <property type="term" value="F:ubiquitin protein ligase activity"/>
    <property type="evidence" value="ECO:0007669"/>
    <property type="project" value="UniProtKB-EC"/>
</dbReference>
<dbReference type="GO" id="GO:0035861">
    <property type="term" value="C:site of double-strand break"/>
    <property type="evidence" value="ECO:0007669"/>
    <property type="project" value="TreeGrafter"/>
</dbReference>
<keyword evidence="6" id="KW-0227">DNA damage</keyword>
<dbReference type="InterPro" id="IPR001841">
    <property type="entry name" value="Znf_RING"/>
</dbReference>
<dbReference type="Proteomes" id="UP001152622">
    <property type="component" value="Chromosome 3"/>
</dbReference>
<dbReference type="InterPro" id="IPR051657">
    <property type="entry name" value="RNF168/RNF169_E3_ubiq-ligase"/>
</dbReference>
<feature type="region of interest" description="Disordered" evidence="12">
    <location>
        <begin position="1"/>
        <end position="33"/>
    </location>
</feature>
<proteinExistence type="predicted"/>
<comment type="caution">
    <text evidence="14">The sequence shown here is derived from an EMBL/GenBank/DDBJ whole genome shotgun (WGS) entry which is preliminary data.</text>
</comment>
<dbReference type="InterPro" id="IPR018957">
    <property type="entry name" value="Znf_C3HC4_RING-type"/>
</dbReference>
<evidence type="ECO:0000256" key="9">
    <source>
        <dbReference type="ARBA" id="ARBA00022833"/>
    </source>
</evidence>
<name>A0A9Q1FWL7_SYNKA</name>
<evidence type="ECO:0000259" key="13">
    <source>
        <dbReference type="PROSITE" id="PS50089"/>
    </source>
</evidence>
<dbReference type="InterPro" id="IPR013083">
    <property type="entry name" value="Znf_RING/FYVE/PHD"/>
</dbReference>
<feature type="region of interest" description="Disordered" evidence="12">
    <location>
        <begin position="496"/>
        <end position="551"/>
    </location>
</feature>
<feature type="compositionally biased region" description="Basic residues" evidence="12">
    <location>
        <begin position="519"/>
        <end position="531"/>
    </location>
</feature>
<dbReference type="CDD" id="cd21932">
    <property type="entry name" value="MIU2_RNF168-like"/>
    <property type="match status" value="1"/>
</dbReference>
<evidence type="ECO:0000256" key="7">
    <source>
        <dbReference type="ARBA" id="ARBA00022771"/>
    </source>
</evidence>
<dbReference type="SMART" id="SM00184">
    <property type="entry name" value="RING"/>
    <property type="match status" value="1"/>
</dbReference>
<feature type="compositionally biased region" description="Polar residues" evidence="12">
    <location>
        <begin position="505"/>
        <end position="518"/>
    </location>
</feature>
<organism evidence="14 15">
    <name type="scientific">Synaphobranchus kaupii</name>
    <name type="common">Kaup's arrowtooth eel</name>
    <dbReference type="NCBI Taxonomy" id="118154"/>
    <lineage>
        <taxon>Eukaryota</taxon>
        <taxon>Metazoa</taxon>
        <taxon>Chordata</taxon>
        <taxon>Craniata</taxon>
        <taxon>Vertebrata</taxon>
        <taxon>Euteleostomi</taxon>
        <taxon>Actinopterygii</taxon>
        <taxon>Neopterygii</taxon>
        <taxon>Teleostei</taxon>
        <taxon>Anguilliformes</taxon>
        <taxon>Synaphobranchidae</taxon>
        <taxon>Synaphobranchus</taxon>
    </lineage>
</organism>
<evidence type="ECO:0000256" key="12">
    <source>
        <dbReference type="SAM" id="MobiDB-lite"/>
    </source>
</evidence>
<dbReference type="PANTHER" id="PTHR23328">
    <property type="entry name" value="RING-TYPE DOMAIN-CONTAINING PROTEIN"/>
    <property type="match status" value="1"/>
</dbReference>
<dbReference type="Gene3D" id="3.30.40.10">
    <property type="entry name" value="Zinc/RING finger domain, C3HC4 (zinc finger)"/>
    <property type="match status" value="1"/>
</dbReference>
<dbReference type="GO" id="GO:0031491">
    <property type="term" value="F:nucleosome binding"/>
    <property type="evidence" value="ECO:0007669"/>
    <property type="project" value="TreeGrafter"/>
</dbReference>
<dbReference type="AlphaFoldDB" id="A0A9Q1FWL7"/>
<dbReference type="SUPFAM" id="SSF57850">
    <property type="entry name" value="RING/U-box"/>
    <property type="match status" value="1"/>
</dbReference>
<evidence type="ECO:0000256" key="11">
    <source>
        <dbReference type="PROSITE-ProRule" id="PRU00175"/>
    </source>
</evidence>
<dbReference type="EC" id="2.3.2.27" evidence="3"/>
<dbReference type="PROSITE" id="PS50089">
    <property type="entry name" value="ZF_RING_2"/>
    <property type="match status" value="1"/>
</dbReference>
<comment type="subcellular location">
    <subcellularLocation>
        <location evidence="2">Nucleus</location>
    </subcellularLocation>
</comment>
<evidence type="ECO:0000256" key="1">
    <source>
        <dbReference type="ARBA" id="ARBA00000900"/>
    </source>
</evidence>
<protein>
    <recommendedName>
        <fullName evidence="3">RING-type E3 ubiquitin transferase</fullName>
        <ecNumber evidence="3">2.3.2.27</ecNumber>
    </recommendedName>
</protein>
<keyword evidence="8" id="KW-0833">Ubl conjugation pathway</keyword>
<dbReference type="GO" id="GO:0008270">
    <property type="term" value="F:zinc ion binding"/>
    <property type="evidence" value="ECO:0007669"/>
    <property type="project" value="UniProtKB-KW"/>
</dbReference>
<dbReference type="GO" id="GO:0005634">
    <property type="term" value="C:nucleus"/>
    <property type="evidence" value="ECO:0007669"/>
    <property type="project" value="UniProtKB-SubCell"/>
</dbReference>
<keyword evidence="5" id="KW-0479">Metal-binding</keyword>
<evidence type="ECO:0000256" key="4">
    <source>
        <dbReference type="ARBA" id="ARBA00022679"/>
    </source>
</evidence>
<evidence type="ECO:0000313" key="14">
    <source>
        <dbReference type="EMBL" id="KAJ8368744.1"/>
    </source>
</evidence>
<dbReference type="EMBL" id="JAINUF010000003">
    <property type="protein sequence ID" value="KAJ8368744.1"/>
    <property type="molecule type" value="Genomic_DNA"/>
</dbReference>
<keyword evidence="4" id="KW-0808">Transferase</keyword>